<name>A0A2M6WQ60_9BACT</name>
<keyword evidence="5" id="KW-0133">Cell shape</keyword>
<feature type="transmembrane region" description="Helical" evidence="8">
    <location>
        <begin position="5"/>
        <end position="26"/>
    </location>
</feature>
<feature type="transmembrane region" description="Helical" evidence="8">
    <location>
        <begin position="146"/>
        <end position="163"/>
    </location>
</feature>
<keyword evidence="4 8" id="KW-0812">Transmembrane</keyword>
<dbReference type="AlphaFoldDB" id="A0A2M6WQ60"/>
<keyword evidence="7 8" id="KW-0472">Membrane</keyword>
<evidence type="ECO:0000313" key="10">
    <source>
        <dbReference type="Proteomes" id="UP000228964"/>
    </source>
</evidence>
<dbReference type="GO" id="GO:0008360">
    <property type="term" value="P:regulation of cell shape"/>
    <property type="evidence" value="ECO:0007669"/>
    <property type="project" value="UniProtKB-KW"/>
</dbReference>
<dbReference type="InterPro" id="IPR007227">
    <property type="entry name" value="Cell_shape_determining_MreD"/>
</dbReference>
<accession>A0A2M6WQ60</accession>
<dbReference type="EMBL" id="PFAO01000061">
    <property type="protein sequence ID" value="PIT94876.1"/>
    <property type="molecule type" value="Genomic_DNA"/>
</dbReference>
<dbReference type="Proteomes" id="UP000228964">
    <property type="component" value="Unassembled WGS sequence"/>
</dbReference>
<feature type="transmembrane region" description="Helical" evidence="8">
    <location>
        <begin position="61"/>
        <end position="85"/>
    </location>
</feature>
<comment type="similarity">
    <text evidence="2">Belongs to the MreD family.</text>
</comment>
<comment type="subcellular location">
    <subcellularLocation>
        <location evidence="1">Cell membrane</location>
        <topology evidence="1">Multi-pass membrane protein</topology>
    </subcellularLocation>
</comment>
<feature type="transmembrane region" description="Helical" evidence="8">
    <location>
        <begin position="97"/>
        <end position="114"/>
    </location>
</feature>
<comment type="caution">
    <text evidence="9">The sequence shown here is derived from an EMBL/GenBank/DDBJ whole genome shotgun (WGS) entry which is preliminary data.</text>
</comment>
<evidence type="ECO:0000256" key="2">
    <source>
        <dbReference type="ARBA" id="ARBA00007776"/>
    </source>
</evidence>
<protein>
    <submittedName>
        <fullName evidence="9">Rod shape-determining protein MreD</fullName>
    </submittedName>
</protein>
<keyword evidence="3" id="KW-1003">Cell membrane</keyword>
<keyword evidence="6 8" id="KW-1133">Transmembrane helix</keyword>
<gene>
    <name evidence="9" type="primary">mreD</name>
    <name evidence="9" type="ORF">COT96_02470</name>
</gene>
<evidence type="ECO:0000256" key="5">
    <source>
        <dbReference type="ARBA" id="ARBA00022960"/>
    </source>
</evidence>
<organism evidence="9 10">
    <name type="scientific">Candidatus Falkowbacteria bacterium CG10_big_fil_rev_8_21_14_0_10_38_22</name>
    <dbReference type="NCBI Taxonomy" id="1974564"/>
    <lineage>
        <taxon>Bacteria</taxon>
        <taxon>Candidatus Falkowiibacteriota</taxon>
    </lineage>
</organism>
<evidence type="ECO:0000256" key="7">
    <source>
        <dbReference type="ARBA" id="ARBA00023136"/>
    </source>
</evidence>
<reference evidence="10" key="1">
    <citation type="submission" date="2017-09" db="EMBL/GenBank/DDBJ databases">
        <title>Depth-based differentiation of microbial function through sediment-hosted aquifers and enrichment of novel symbionts in the deep terrestrial subsurface.</title>
        <authorList>
            <person name="Probst A.J."/>
            <person name="Ladd B."/>
            <person name="Jarett J.K."/>
            <person name="Geller-Mcgrath D.E."/>
            <person name="Sieber C.M.K."/>
            <person name="Emerson J.B."/>
            <person name="Anantharaman K."/>
            <person name="Thomas B.C."/>
            <person name="Malmstrom R."/>
            <person name="Stieglmeier M."/>
            <person name="Klingl A."/>
            <person name="Woyke T."/>
            <person name="Ryan C.M."/>
            <person name="Banfield J.F."/>
        </authorList>
    </citation>
    <scope>NUCLEOTIDE SEQUENCE [LARGE SCALE GENOMIC DNA]</scope>
</reference>
<evidence type="ECO:0000256" key="3">
    <source>
        <dbReference type="ARBA" id="ARBA00022475"/>
    </source>
</evidence>
<dbReference type="GO" id="GO:0005886">
    <property type="term" value="C:plasma membrane"/>
    <property type="evidence" value="ECO:0007669"/>
    <property type="project" value="UniProtKB-SubCell"/>
</dbReference>
<proteinExistence type="inferred from homology"/>
<evidence type="ECO:0000256" key="1">
    <source>
        <dbReference type="ARBA" id="ARBA00004651"/>
    </source>
</evidence>
<feature type="transmembrane region" description="Helical" evidence="8">
    <location>
        <begin position="32"/>
        <end position="49"/>
    </location>
</feature>
<evidence type="ECO:0000256" key="6">
    <source>
        <dbReference type="ARBA" id="ARBA00022989"/>
    </source>
</evidence>
<evidence type="ECO:0000313" key="9">
    <source>
        <dbReference type="EMBL" id="PIT94876.1"/>
    </source>
</evidence>
<sequence>MFSRIIYNSIVILVLAILQIAFISSLPAGFNNLNLVITILIFVLILANFKKAMIWAISLGFIMDIFSFSFFGIYLITFSLAILGANILLNNYFTNRSLYSFLFLVGFATIIYQTNYNILRYLMSLFSKGSIIVVNSGFWLNSLIQLGLNLLLTWLLFYLLYFISRRFRPAFLLNTRFTRF</sequence>
<evidence type="ECO:0000256" key="4">
    <source>
        <dbReference type="ARBA" id="ARBA00022692"/>
    </source>
</evidence>
<dbReference type="NCBIfam" id="TIGR03426">
    <property type="entry name" value="shape_MreD"/>
    <property type="match status" value="1"/>
</dbReference>
<evidence type="ECO:0000256" key="8">
    <source>
        <dbReference type="SAM" id="Phobius"/>
    </source>
</evidence>